<accession>B4H2L2</accession>
<dbReference type="AlphaFoldDB" id="B4H2L2"/>
<evidence type="ECO:0000313" key="2">
    <source>
        <dbReference type="EMBL" id="EDW30579.1"/>
    </source>
</evidence>
<dbReference type="PhylomeDB" id="B4H2L2"/>
<dbReference type="HOGENOM" id="CLU_610119_0_0_1"/>
<dbReference type="OMA" id="WAGHRYL"/>
<evidence type="ECO:0000256" key="1">
    <source>
        <dbReference type="SAM" id="MobiDB-lite"/>
    </source>
</evidence>
<dbReference type="STRING" id="7234.B4H2L2"/>
<dbReference type="OrthoDB" id="7873088at2759"/>
<reference evidence="2 3" key="1">
    <citation type="journal article" date="2007" name="Nature">
        <title>Evolution of genes and genomes on the Drosophila phylogeny.</title>
        <authorList>
            <consortium name="Drosophila 12 Genomes Consortium"/>
            <person name="Clark A.G."/>
            <person name="Eisen M.B."/>
            <person name="Smith D.R."/>
            <person name="Bergman C.M."/>
            <person name="Oliver B."/>
            <person name="Markow T.A."/>
            <person name="Kaufman T.C."/>
            <person name="Kellis M."/>
            <person name="Gelbart W."/>
            <person name="Iyer V.N."/>
            <person name="Pollard D.A."/>
            <person name="Sackton T.B."/>
            <person name="Larracuente A.M."/>
            <person name="Singh N.D."/>
            <person name="Abad J.P."/>
            <person name="Abt D.N."/>
            <person name="Adryan B."/>
            <person name="Aguade M."/>
            <person name="Akashi H."/>
            <person name="Anderson W.W."/>
            <person name="Aquadro C.F."/>
            <person name="Ardell D.H."/>
            <person name="Arguello R."/>
            <person name="Artieri C.G."/>
            <person name="Barbash D.A."/>
            <person name="Barker D."/>
            <person name="Barsanti P."/>
            <person name="Batterham P."/>
            <person name="Batzoglou S."/>
            <person name="Begun D."/>
            <person name="Bhutkar A."/>
            <person name="Blanco E."/>
            <person name="Bosak S.A."/>
            <person name="Bradley R.K."/>
            <person name="Brand A.D."/>
            <person name="Brent M.R."/>
            <person name="Brooks A.N."/>
            <person name="Brown R.H."/>
            <person name="Butlin R.K."/>
            <person name="Caggese C."/>
            <person name="Calvi B.R."/>
            <person name="Bernardo de Carvalho A."/>
            <person name="Caspi A."/>
            <person name="Castrezana S."/>
            <person name="Celniker S.E."/>
            <person name="Chang J.L."/>
            <person name="Chapple C."/>
            <person name="Chatterji S."/>
            <person name="Chinwalla A."/>
            <person name="Civetta A."/>
            <person name="Clifton S.W."/>
            <person name="Comeron J.M."/>
            <person name="Costello J.C."/>
            <person name="Coyne J.A."/>
            <person name="Daub J."/>
            <person name="David R.G."/>
            <person name="Delcher A.L."/>
            <person name="Delehaunty K."/>
            <person name="Do C.B."/>
            <person name="Ebling H."/>
            <person name="Edwards K."/>
            <person name="Eickbush T."/>
            <person name="Evans J.D."/>
            <person name="Filipski A."/>
            <person name="Findeiss S."/>
            <person name="Freyhult E."/>
            <person name="Fulton L."/>
            <person name="Fulton R."/>
            <person name="Garcia A.C."/>
            <person name="Gardiner A."/>
            <person name="Garfield D.A."/>
            <person name="Garvin B.E."/>
            <person name="Gibson G."/>
            <person name="Gilbert D."/>
            <person name="Gnerre S."/>
            <person name="Godfrey J."/>
            <person name="Good R."/>
            <person name="Gotea V."/>
            <person name="Gravely B."/>
            <person name="Greenberg A.J."/>
            <person name="Griffiths-Jones S."/>
            <person name="Gross S."/>
            <person name="Guigo R."/>
            <person name="Gustafson E.A."/>
            <person name="Haerty W."/>
            <person name="Hahn M.W."/>
            <person name="Halligan D.L."/>
            <person name="Halpern A.L."/>
            <person name="Halter G.M."/>
            <person name="Han M.V."/>
            <person name="Heger A."/>
            <person name="Hillier L."/>
            <person name="Hinrichs A.S."/>
            <person name="Holmes I."/>
            <person name="Hoskins R.A."/>
            <person name="Hubisz M.J."/>
            <person name="Hultmark D."/>
            <person name="Huntley M.A."/>
            <person name="Jaffe D.B."/>
            <person name="Jagadeeshan S."/>
            <person name="Jeck W.R."/>
            <person name="Johnson J."/>
            <person name="Jones C.D."/>
            <person name="Jordan W.C."/>
            <person name="Karpen G.H."/>
            <person name="Kataoka E."/>
            <person name="Keightley P.D."/>
            <person name="Kheradpour P."/>
            <person name="Kirkness E.F."/>
            <person name="Koerich L.B."/>
            <person name="Kristiansen K."/>
            <person name="Kudrna D."/>
            <person name="Kulathinal R.J."/>
            <person name="Kumar S."/>
            <person name="Kwok R."/>
            <person name="Lander E."/>
            <person name="Langley C.H."/>
            <person name="Lapoint R."/>
            <person name="Lazzaro B.P."/>
            <person name="Lee S.J."/>
            <person name="Levesque L."/>
            <person name="Li R."/>
            <person name="Lin C.F."/>
            <person name="Lin M.F."/>
            <person name="Lindblad-Toh K."/>
            <person name="Llopart A."/>
            <person name="Long M."/>
            <person name="Low L."/>
            <person name="Lozovsky E."/>
            <person name="Lu J."/>
            <person name="Luo M."/>
            <person name="Machado C.A."/>
            <person name="Makalowski W."/>
            <person name="Marzo M."/>
            <person name="Matsuda M."/>
            <person name="Matzkin L."/>
            <person name="McAllister B."/>
            <person name="McBride C.S."/>
            <person name="McKernan B."/>
            <person name="McKernan K."/>
            <person name="Mendez-Lago M."/>
            <person name="Minx P."/>
            <person name="Mollenhauer M.U."/>
            <person name="Montooth K."/>
            <person name="Mount S.M."/>
            <person name="Mu X."/>
            <person name="Myers E."/>
            <person name="Negre B."/>
            <person name="Newfeld S."/>
            <person name="Nielsen R."/>
            <person name="Noor M.A."/>
            <person name="O'Grady P."/>
            <person name="Pachter L."/>
            <person name="Papaceit M."/>
            <person name="Parisi M.J."/>
            <person name="Parisi M."/>
            <person name="Parts L."/>
            <person name="Pedersen J.S."/>
            <person name="Pesole G."/>
            <person name="Phillippy A.M."/>
            <person name="Ponting C.P."/>
            <person name="Pop M."/>
            <person name="Porcelli D."/>
            <person name="Powell J.R."/>
            <person name="Prohaska S."/>
            <person name="Pruitt K."/>
            <person name="Puig M."/>
            <person name="Quesneville H."/>
            <person name="Ram K.R."/>
            <person name="Rand D."/>
            <person name="Rasmussen M.D."/>
            <person name="Reed L.K."/>
            <person name="Reenan R."/>
            <person name="Reily A."/>
            <person name="Remington K.A."/>
            <person name="Rieger T.T."/>
            <person name="Ritchie M.G."/>
            <person name="Robin C."/>
            <person name="Rogers Y.H."/>
            <person name="Rohde C."/>
            <person name="Rozas J."/>
            <person name="Rubenfield M.J."/>
            <person name="Ruiz A."/>
            <person name="Russo S."/>
            <person name="Salzberg S.L."/>
            <person name="Sanchez-Gracia A."/>
            <person name="Saranga D.J."/>
            <person name="Sato H."/>
            <person name="Schaeffer S.W."/>
            <person name="Schatz M.C."/>
            <person name="Schlenke T."/>
            <person name="Schwartz R."/>
            <person name="Segarra C."/>
            <person name="Singh R.S."/>
            <person name="Sirot L."/>
            <person name="Sirota M."/>
            <person name="Sisneros N.B."/>
            <person name="Smith C.D."/>
            <person name="Smith T.F."/>
            <person name="Spieth J."/>
            <person name="Stage D.E."/>
            <person name="Stark A."/>
            <person name="Stephan W."/>
            <person name="Strausberg R.L."/>
            <person name="Strempel S."/>
            <person name="Sturgill D."/>
            <person name="Sutton G."/>
            <person name="Sutton G.G."/>
            <person name="Tao W."/>
            <person name="Teichmann S."/>
            <person name="Tobari Y.N."/>
            <person name="Tomimura Y."/>
            <person name="Tsolas J.M."/>
            <person name="Valente V.L."/>
            <person name="Venter E."/>
            <person name="Venter J.C."/>
            <person name="Vicario S."/>
            <person name="Vieira F.G."/>
            <person name="Vilella A.J."/>
            <person name="Villasante A."/>
            <person name="Walenz B."/>
            <person name="Wang J."/>
            <person name="Wasserman M."/>
            <person name="Watts T."/>
            <person name="Wilson D."/>
            <person name="Wilson R.K."/>
            <person name="Wing R.A."/>
            <person name="Wolfner M.F."/>
            <person name="Wong A."/>
            <person name="Wong G.K."/>
            <person name="Wu C.I."/>
            <person name="Wu G."/>
            <person name="Yamamoto D."/>
            <person name="Yang H.P."/>
            <person name="Yang S.P."/>
            <person name="Yorke J.A."/>
            <person name="Yoshida K."/>
            <person name="Zdobnov E."/>
            <person name="Zhang P."/>
            <person name="Zhang Y."/>
            <person name="Zimin A.V."/>
            <person name="Baldwin J."/>
            <person name="Abdouelleil A."/>
            <person name="Abdulkadir J."/>
            <person name="Abebe A."/>
            <person name="Abera B."/>
            <person name="Abreu J."/>
            <person name="Acer S.C."/>
            <person name="Aftuck L."/>
            <person name="Alexander A."/>
            <person name="An P."/>
            <person name="Anderson E."/>
            <person name="Anderson S."/>
            <person name="Arachi H."/>
            <person name="Azer M."/>
            <person name="Bachantsang P."/>
            <person name="Barry A."/>
            <person name="Bayul T."/>
            <person name="Berlin A."/>
            <person name="Bessette D."/>
            <person name="Bloom T."/>
            <person name="Blye J."/>
            <person name="Boguslavskiy L."/>
            <person name="Bonnet C."/>
            <person name="Boukhgalter B."/>
            <person name="Bourzgui I."/>
            <person name="Brown A."/>
            <person name="Cahill P."/>
            <person name="Channer S."/>
            <person name="Cheshatsang Y."/>
            <person name="Chuda L."/>
            <person name="Citroen M."/>
            <person name="Collymore A."/>
            <person name="Cooke P."/>
            <person name="Costello M."/>
            <person name="D'Aco K."/>
            <person name="Daza R."/>
            <person name="De Haan G."/>
            <person name="DeGray S."/>
            <person name="DeMaso C."/>
            <person name="Dhargay N."/>
            <person name="Dooley K."/>
            <person name="Dooley E."/>
            <person name="Doricent M."/>
            <person name="Dorje P."/>
            <person name="Dorjee K."/>
            <person name="Dupes A."/>
            <person name="Elong R."/>
            <person name="Falk J."/>
            <person name="Farina A."/>
            <person name="Faro S."/>
            <person name="Ferguson D."/>
            <person name="Fisher S."/>
            <person name="Foley C.D."/>
            <person name="Franke A."/>
            <person name="Friedrich D."/>
            <person name="Gadbois L."/>
            <person name="Gearin G."/>
            <person name="Gearin C.R."/>
            <person name="Giannoukos G."/>
            <person name="Goode T."/>
            <person name="Graham J."/>
            <person name="Grandbois E."/>
            <person name="Grewal S."/>
            <person name="Gyaltsen K."/>
            <person name="Hafez N."/>
            <person name="Hagos B."/>
            <person name="Hall J."/>
            <person name="Henson C."/>
            <person name="Hollinger A."/>
            <person name="Honan T."/>
            <person name="Huard M.D."/>
            <person name="Hughes L."/>
            <person name="Hurhula B."/>
            <person name="Husby M.E."/>
            <person name="Kamat A."/>
            <person name="Kanga B."/>
            <person name="Kashin S."/>
            <person name="Khazanovich D."/>
            <person name="Kisner P."/>
            <person name="Lance K."/>
            <person name="Lara M."/>
            <person name="Lee W."/>
            <person name="Lennon N."/>
            <person name="Letendre F."/>
            <person name="LeVine R."/>
            <person name="Lipovsky A."/>
            <person name="Liu X."/>
            <person name="Liu J."/>
            <person name="Liu S."/>
            <person name="Lokyitsang T."/>
            <person name="Lokyitsang Y."/>
            <person name="Lubonja R."/>
            <person name="Lui A."/>
            <person name="MacDonald P."/>
            <person name="Magnisalis V."/>
            <person name="Maru K."/>
            <person name="Matthews C."/>
            <person name="McCusker W."/>
            <person name="McDonough S."/>
            <person name="Mehta T."/>
            <person name="Meldrim J."/>
            <person name="Meneus L."/>
            <person name="Mihai O."/>
            <person name="Mihalev A."/>
            <person name="Mihova T."/>
            <person name="Mittelman R."/>
            <person name="Mlenga V."/>
            <person name="Montmayeur A."/>
            <person name="Mulrain L."/>
            <person name="Navidi A."/>
            <person name="Naylor J."/>
            <person name="Negash T."/>
            <person name="Nguyen T."/>
            <person name="Nguyen N."/>
            <person name="Nicol R."/>
            <person name="Norbu C."/>
            <person name="Norbu N."/>
            <person name="Novod N."/>
            <person name="O'Neill B."/>
            <person name="Osman S."/>
            <person name="Markiewicz E."/>
            <person name="Oyono O.L."/>
            <person name="Patti C."/>
            <person name="Phunkhang P."/>
            <person name="Pierre F."/>
            <person name="Priest M."/>
            <person name="Raghuraman S."/>
            <person name="Rege F."/>
            <person name="Reyes R."/>
            <person name="Rise C."/>
            <person name="Rogov P."/>
            <person name="Ross K."/>
            <person name="Ryan E."/>
            <person name="Settipalli S."/>
            <person name="Shea T."/>
            <person name="Sherpa N."/>
            <person name="Shi L."/>
            <person name="Shih D."/>
            <person name="Sparrow T."/>
            <person name="Spaulding J."/>
            <person name="Stalker J."/>
            <person name="Stange-Thomann N."/>
            <person name="Stavropoulos S."/>
            <person name="Stone C."/>
            <person name="Strader C."/>
            <person name="Tesfaye S."/>
            <person name="Thomson T."/>
            <person name="Thoulutsang Y."/>
            <person name="Thoulutsang D."/>
            <person name="Topham K."/>
            <person name="Topping I."/>
            <person name="Tsamla T."/>
            <person name="Vassiliev H."/>
            <person name="Vo A."/>
            <person name="Wangchuk T."/>
            <person name="Wangdi T."/>
            <person name="Weiand M."/>
            <person name="Wilkinson J."/>
            <person name="Wilson A."/>
            <person name="Yadav S."/>
            <person name="Young G."/>
            <person name="Yu Q."/>
            <person name="Zembek L."/>
            <person name="Zhong D."/>
            <person name="Zimmer A."/>
            <person name="Zwirko Z."/>
            <person name="Jaffe D.B."/>
            <person name="Alvarez P."/>
            <person name="Brockman W."/>
            <person name="Butler J."/>
            <person name="Chin C."/>
            <person name="Gnerre S."/>
            <person name="Grabherr M."/>
            <person name="Kleber M."/>
            <person name="Mauceli E."/>
            <person name="MacCallum I."/>
        </authorList>
    </citation>
    <scope>NUCLEOTIDE SEQUENCE [LARGE SCALE GENOMIC DNA]</scope>
    <source>
        <strain evidence="3">MSH-3 / Tucson 14011-0111.49</strain>
    </source>
</reference>
<gene>
    <name evidence="2" type="primary">Dper\GL26859</name>
    <name evidence="2" type="ORF">Dper_GL26859</name>
</gene>
<protein>
    <submittedName>
        <fullName evidence="2">GL26859</fullName>
    </submittedName>
</protein>
<dbReference type="EMBL" id="CH479204">
    <property type="protein sequence ID" value="EDW30579.1"/>
    <property type="molecule type" value="Genomic_DNA"/>
</dbReference>
<feature type="compositionally biased region" description="Polar residues" evidence="1">
    <location>
        <begin position="59"/>
        <end position="75"/>
    </location>
</feature>
<feature type="region of interest" description="Disordered" evidence="1">
    <location>
        <begin position="1"/>
        <end position="89"/>
    </location>
</feature>
<organism evidence="3">
    <name type="scientific">Drosophila persimilis</name>
    <name type="common">Fruit fly</name>
    <dbReference type="NCBI Taxonomy" id="7234"/>
    <lineage>
        <taxon>Eukaryota</taxon>
        <taxon>Metazoa</taxon>
        <taxon>Ecdysozoa</taxon>
        <taxon>Arthropoda</taxon>
        <taxon>Hexapoda</taxon>
        <taxon>Insecta</taxon>
        <taxon>Pterygota</taxon>
        <taxon>Neoptera</taxon>
        <taxon>Endopterygota</taxon>
        <taxon>Diptera</taxon>
        <taxon>Brachycera</taxon>
        <taxon>Muscomorpha</taxon>
        <taxon>Ephydroidea</taxon>
        <taxon>Drosophilidae</taxon>
        <taxon>Drosophila</taxon>
        <taxon>Sophophora</taxon>
    </lineage>
</organism>
<feature type="compositionally biased region" description="Low complexity" evidence="1">
    <location>
        <begin position="21"/>
        <end position="34"/>
    </location>
</feature>
<dbReference type="Proteomes" id="UP000008744">
    <property type="component" value="Unassembled WGS sequence"/>
</dbReference>
<sequence length="449" mass="49976">MKPATAGAARRQFARRRREQQQQPQQQQQQQQQHQQRRTRLSPVWNSNWNSEKRAPAGRSSNIAVVRPSRSSTHAPKTPRPARTCLHPRGMHSSNPHLALPHGKEQADAGFGKSRNRMPVALSRTVFGRSYTPPSATGSQRAKGWPRPMIGVIPKAAKANGQGSHLCSSSDHVTLPLLSSRVPGNKALAESHQQLEMLLSGIERESYVAPPPHPPACARRSGAVRVRNGSRISKGVRRQLGRHPPAPAVSPMLSARYKENDSEEADHIRHLVPLACNPQLLPPAKRGALLELISRAEQHDNGIVELLRPSTGNSSMEPRLSMFQMLPLSLNESPYSEKIYTGGSQEQPQQLRTEDERLKVAKILRSPNGQMLLSRTLEEELKDERMRYQFQLNSLACCLYKNRRSSTPWVNIASVATKCSLELLDDVLAALNRRGSSDRDDSEDSEMSV</sequence>
<evidence type="ECO:0000313" key="3">
    <source>
        <dbReference type="Proteomes" id="UP000008744"/>
    </source>
</evidence>
<name>B4H2L2_DROPE</name>
<proteinExistence type="predicted"/>
<dbReference type="eggNOG" id="ENOG502T8S2">
    <property type="taxonomic scope" value="Eukaryota"/>
</dbReference>
<keyword evidence="3" id="KW-1185">Reference proteome</keyword>